<evidence type="ECO:0000313" key="3">
    <source>
        <dbReference type="RefSeq" id="XP_023596101.1"/>
    </source>
</evidence>
<dbReference type="InterPro" id="IPR001909">
    <property type="entry name" value="KRAB"/>
</dbReference>
<evidence type="ECO:0000313" key="2">
    <source>
        <dbReference type="Proteomes" id="UP000248480"/>
    </source>
</evidence>
<reference evidence="3" key="1">
    <citation type="submission" date="2025-08" db="UniProtKB">
        <authorList>
            <consortium name="RefSeq"/>
        </authorList>
    </citation>
    <scope>IDENTIFICATION</scope>
</reference>
<keyword evidence="2" id="KW-1185">Reference proteome</keyword>
<dbReference type="AlphaFoldDB" id="A0A2Y9RQZ6"/>
<evidence type="ECO:0000259" key="1">
    <source>
        <dbReference type="PROSITE" id="PS50805"/>
    </source>
</evidence>
<dbReference type="CDD" id="cd07765">
    <property type="entry name" value="KRAB_A-box"/>
    <property type="match status" value="1"/>
</dbReference>
<accession>A0A2Y9RQZ6</accession>
<dbReference type="RefSeq" id="XP_023596101.1">
    <property type="nucleotide sequence ID" value="XM_023740333.1"/>
</dbReference>
<sequence>MDSVVVEDVAVEFSQEEWALLDLAQRKLYRDVMMETFRNLASVVSRNFNDGERLSSEHIMVRFMKNNIWSSMLGAISESHDNKEQHENQKRSSRSRTVKNLCESNEGNWCGNTFSWIPNLTVLKRNPSEVNRFECCEHRKAFMDHPSHKHRTRSHTRCNTCQCKECGETCSSPSHLTTSMRILNRKKLHKCKKSIGYMT</sequence>
<dbReference type="PANTHER" id="PTHR23232:SF158">
    <property type="entry name" value="KRAB DOMAIN-CONTAINING PROTEIN 5"/>
    <property type="match status" value="1"/>
</dbReference>
<dbReference type="SUPFAM" id="SSF109640">
    <property type="entry name" value="KRAB domain (Kruppel-associated box)"/>
    <property type="match status" value="1"/>
</dbReference>
<dbReference type="Gene3D" id="6.10.140.140">
    <property type="match status" value="1"/>
</dbReference>
<dbReference type="Gene3D" id="3.30.160.60">
    <property type="entry name" value="Classic Zinc Finger"/>
    <property type="match status" value="1"/>
</dbReference>
<dbReference type="Proteomes" id="UP000248480">
    <property type="component" value="Unplaced"/>
</dbReference>
<dbReference type="GO" id="GO:0006355">
    <property type="term" value="P:regulation of DNA-templated transcription"/>
    <property type="evidence" value="ECO:0007669"/>
    <property type="project" value="InterPro"/>
</dbReference>
<dbReference type="PROSITE" id="PS50805">
    <property type="entry name" value="KRAB"/>
    <property type="match status" value="1"/>
</dbReference>
<dbReference type="Pfam" id="PF01352">
    <property type="entry name" value="KRAB"/>
    <property type="match status" value="1"/>
</dbReference>
<dbReference type="InterPro" id="IPR050169">
    <property type="entry name" value="Krueppel_C2H2_ZnF"/>
</dbReference>
<dbReference type="InterPro" id="IPR036051">
    <property type="entry name" value="KRAB_dom_sf"/>
</dbReference>
<organism evidence="2 3">
    <name type="scientific">Trichechus manatus latirostris</name>
    <name type="common">Florida manatee</name>
    <dbReference type="NCBI Taxonomy" id="127582"/>
    <lineage>
        <taxon>Eukaryota</taxon>
        <taxon>Metazoa</taxon>
        <taxon>Chordata</taxon>
        <taxon>Craniata</taxon>
        <taxon>Vertebrata</taxon>
        <taxon>Euteleostomi</taxon>
        <taxon>Mammalia</taxon>
        <taxon>Eutheria</taxon>
        <taxon>Afrotheria</taxon>
        <taxon>Sirenia</taxon>
        <taxon>Trichechidae</taxon>
        <taxon>Trichechus</taxon>
    </lineage>
</organism>
<protein>
    <submittedName>
        <fullName evidence="3">Zinc finger protein 556-like</fullName>
    </submittedName>
</protein>
<dbReference type="KEGG" id="tmu:101351367"/>
<feature type="domain" description="KRAB" evidence="1">
    <location>
        <begin position="4"/>
        <end position="81"/>
    </location>
</feature>
<gene>
    <name evidence="3" type="primary">LOC101351367</name>
</gene>
<dbReference type="InParanoid" id="A0A2Y9RQZ6"/>
<dbReference type="GeneID" id="101351367"/>
<dbReference type="PANTHER" id="PTHR23232">
    <property type="entry name" value="KRAB DOMAIN C2H2 ZINC FINGER"/>
    <property type="match status" value="1"/>
</dbReference>
<proteinExistence type="predicted"/>
<name>A0A2Y9RQZ6_TRIMA</name>
<dbReference type="SMART" id="SM00349">
    <property type="entry name" value="KRAB"/>
    <property type="match status" value="1"/>
</dbReference>